<keyword evidence="3" id="KW-1185">Reference proteome</keyword>
<dbReference type="AlphaFoldDB" id="A0A4U0RRA0"/>
<dbReference type="Pfam" id="PF07508">
    <property type="entry name" value="Recombinase"/>
    <property type="match status" value="1"/>
</dbReference>
<dbReference type="Proteomes" id="UP000305778">
    <property type="component" value="Unassembled WGS sequence"/>
</dbReference>
<dbReference type="PANTHER" id="PTHR30461">
    <property type="entry name" value="DNA-INVERTASE FROM LAMBDOID PROPHAGE"/>
    <property type="match status" value="1"/>
</dbReference>
<evidence type="ECO:0000259" key="1">
    <source>
        <dbReference type="PROSITE" id="PS51737"/>
    </source>
</evidence>
<dbReference type="InterPro" id="IPR011109">
    <property type="entry name" value="DNA_bind_recombinase_dom"/>
</dbReference>
<dbReference type="GO" id="GO:0003677">
    <property type="term" value="F:DNA binding"/>
    <property type="evidence" value="ECO:0007669"/>
    <property type="project" value="InterPro"/>
</dbReference>
<accession>A0A4U0RRA0</accession>
<dbReference type="InterPro" id="IPR050639">
    <property type="entry name" value="SSR_resolvase"/>
</dbReference>
<organism evidence="2 3">
    <name type="scientific">Actinacidiphila oryziradicis</name>
    <dbReference type="NCBI Taxonomy" id="2571141"/>
    <lineage>
        <taxon>Bacteria</taxon>
        <taxon>Bacillati</taxon>
        <taxon>Actinomycetota</taxon>
        <taxon>Actinomycetes</taxon>
        <taxon>Kitasatosporales</taxon>
        <taxon>Streptomycetaceae</taxon>
        <taxon>Actinacidiphila</taxon>
    </lineage>
</organism>
<dbReference type="PANTHER" id="PTHR30461:SF23">
    <property type="entry name" value="DNA RECOMBINASE-RELATED"/>
    <property type="match status" value="1"/>
</dbReference>
<name>A0A4U0RRA0_9ACTN</name>
<sequence>MVYGDDGHINMDPDEEVRTAVADVFALFDQHGSALGVVRSFTGRRFPRRDTGVWAGRLGWGRLTHGRAISILKNPVYAGAYAFGRNNSTRKVQPDGTVTSHVTRRPREQWTVLIPEHHEGYISWSRYLQIETKLAANRTSTGARPPREGPPVCQGIIFCGSCGFPMNTNYRRTDGTADYVCTRARSDAVLTPGCHTIAAAAVDPGVVELLLAALTPEQVSLALAASDEIHHRHRRSHRAAELAVERARYEADRAERAFGQVEPENRLVARSL</sequence>
<dbReference type="GO" id="GO:0000150">
    <property type="term" value="F:DNA strand exchange activity"/>
    <property type="evidence" value="ECO:0007669"/>
    <property type="project" value="InterPro"/>
</dbReference>
<dbReference type="EMBL" id="SUMC01000334">
    <property type="protein sequence ID" value="TJZ90824.1"/>
    <property type="molecule type" value="Genomic_DNA"/>
</dbReference>
<proteinExistence type="predicted"/>
<feature type="domain" description="Recombinase" evidence="1">
    <location>
        <begin position="1"/>
        <end position="140"/>
    </location>
</feature>
<feature type="non-terminal residue" evidence="2">
    <location>
        <position position="272"/>
    </location>
</feature>
<gene>
    <name evidence="2" type="ORF">FCI23_55675</name>
</gene>
<comment type="caution">
    <text evidence="2">The sequence shown here is derived from an EMBL/GenBank/DDBJ whole genome shotgun (WGS) entry which is preliminary data.</text>
</comment>
<protein>
    <submittedName>
        <fullName evidence="2">Recombinase</fullName>
    </submittedName>
</protein>
<reference evidence="2 3" key="1">
    <citation type="submission" date="2019-04" db="EMBL/GenBank/DDBJ databases">
        <title>Streptomyces oryziradicis sp. nov., a novel actinomycete isolated from rhizosphere soil of rice (Oryza sativa L.).</title>
        <authorList>
            <person name="Li C."/>
        </authorList>
    </citation>
    <scope>NUCLEOTIDE SEQUENCE [LARGE SCALE GENOMIC DNA]</scope>
    <source>
        <strain evidence="2 3">NEAU-C40</strain>
    </source>
</reference>
<dbReference type="Pfam" id="PF13408">
    <property type="entry name" value="Zn_ribbon_recom"/>
    <property type="match status" value="1"/>
</dbReference>
<dbReference type="Gene3D" id="3.90.1750.20">
    <property type="entry name" value="Putative Large Serine Recombinase, Chain B, Domain 2"/>
    <property type="match status" value="1"/>
</dbReference>
<dbReference type="PROSITE" id="PS51737">
    <property type="entry name" value="RECOMBINASE_DNA_BIND"/>
    <property type="match status" value="1"/>
</dbReference>
<evidence type="ECO:0000313" key="3">
    <source>
        <dbReference type="Proteomes" id="UP000305778"/>
    </source>
</evidence>
<dbReference type="InterPro" id="IPR038109">
    <property type="entry name" value="DNA_bind_recomb_sf"/>
</dbReference>
<evidence type="ECO:0000313" key="2">
    <source>
        <dbReference type="EMBL" id="TJZ90824.1"/>
    </source>
</evidence>
<dbReference type="InterPro" id="IPR025827">
    <property type="entry name" value="Zn_ribbon_recom_dom"/>
</dbReference>